<feature type="transmembrane region" description="Helical" evidence="6">
    <location>
        <begin position="326"/>
        <end position="347"/>
    </location>
</feature>
<feature type="transmembrane region" description="Helical" evidence="6">
    <location>
        <begin position="403"/>
        <end position="424"/>
    </location>
</feature>
<feature type="transmembrane region" description="Helical" evidence="6">
    <location>
        <begin position="46"/>
        <end position="68"/>
    </location>
</feature>
<evidence type="ECO:0000256" key="3">
    <source>
        <dbReference type="ARBA" id="ARBA00022692"/>
    </source>
</evidence>
<keyword evidence="3 6" id="KW-0812">Transmembrane</keyword>
<feature type="transmembrane region" description="Helical" evidence="6">
    <location>
        <begin position="261"/>
        <end position="282"/>
    </location>
</feature>
<dbReference type="AlphaFoldDB" id="A0AAW7M166"/>
<evidence type="ECO:0000256" key="2">
    <source>
        <dbReference type="ARBA" id="ARBA00008432"/>
    </source>
</evidence>
<keyword evidence="5 6" id="KW-0472">Membrane</keyword>
<dbReference type="EMBL" id="JAUHPX010000001">
    <property type="protein sequence ID" value="MDN4487074.1"/>
    <property type="molecule type" value="Genomic_DNA"/>
</dbReference>
<proteinExistence type="inferred from homology"/>
<comment type="similarity">
    <text evidence="2">Belongs to the major facilitator superfamily. Nitrate/nitrite porter (TC 2.A.1.8) family.</text>
</comment>
<comment type="subcellular location">
    <subcellularLocation>
        <location evidence="1">Membrane</location>
        <topology evidence="1">Multi-pass membrane protein</topology>
    </subcellularLocation>
</comment>
<feature type="transmembrane region" description="Helical" evidence="6">
    <location>
        <begin position="88"/>
        <end position="114"/>
    </location>
</feature>
<dbReference type="GO" id="GO:0015112">
    <property type="term" value="F:nitrate transmembrane transporter activity"/>
    <property type="evidence" value="ECO:0007669"/>
    <property type="project" value="InterPro"/>
</dbReference>
<dbReference type="Proteomes" id="UP001172737">
    <property type="component" value="Unassembled WGS sequence"/>
</dbReference>
<feature type="transmembrane region" description="Helical" evidence="6">
    <location>
        <begin position="436"/>
        <end position="456"/>
    </location>
</feature>
<sequence>MTTTDKTDLTAVEPGVVGKGRWIERWEPENELFWEARGKAIAFRNLVFSIIAEHIGFSVWLLWSIVVVRMYGTYDAATGELVAAGANGWALTASQGFTLLAVASGVGAFLRIPYTFAVPIFGGRNWTVISALLLLIPTLGLAWVVQDPTTPFGILVLIAATAGFGGGNFASSMANITFFYPEKEKGWALGLNAAGGNIGVAVAQKIVPLAIGIGALGLSAAGLVYVPLSLAAAILAFLFMDNLREAKADPKPTAKSLQHGHTWLMAFLYIGTFGSFIGYSAAFPTLLTVVFERADIALGWGFLGALIGSLARPYGGKLADRVGGSVITLASFLVMAGAGFTAVLGVQQKSLPLFFVSFMVLFLATGIGNGSTYRMIPSIFARLHKSKGEDTEASRLDFKRQSAGAVGIISAIGAFGGFAIPFVYKLSKDMSGTIVPALQIYVGVFLVMALVTYVAYLRKNATMRNV</sequence>
<gene>
    <name evidence="7" type="ORF">QQX10_02720</name>
</gene>
<feature type="transmembrane region" description="Helical" evidence="6">
    <location>
        <begin position="126"/>
        <end position="146"/>
    </location>
</feature>
<dbReference type="RefSeq" id="WP_301120224.1">
    <property type="nucleotide sequence ID" value="NZ_JAUHPX010000001.1"/>
</dbReference>
<dbReference type="InterPro" id="IPR044772">
    <property type="entry name" value="NO3_transporter"/>
</dbReference>
<feature type="transmembrane region" description="Helical" evidence="6">
    <location>
        <begin position="152"/>
        <end position="174"/>
    </location>
</feature>
<keyword evidence="4 6" id="KW-1133">Transmembrane helix</keyword>
<dbReference type="Gene3D" id="1.20.1250.20">
    <property type="entry name" value="MFS general substrate transporter like domains"/>
    <property type="match status" value="1"/>
</dbReference>
<dbReference type="CDD" id="cd17341">
    <property type="entry name" value="MFS_NRT2_like"/>
    <property type="match status" value="1"/>
</dbReference>
<dbReference type="InterPro" id="IPR036259">
    <property type="entry name" value="MFS_trans_sf"/>
</dbReference>
<evidence type="ECO:0000313" key="8">
    <source>
        <dbReference type="Proteomes" id="UP001172737"/>
    </source>
</evidence>
<dbReference type="Pfam" id="PF07690">
    <property type="entry name" value="MFS_1"/>
    <property type="match status" value="1"/>
</dbReference>
<evidence type="ECO:0000313" key="7">
    <source>
        <dbReference type="EMBL" id="MDN4487074.1"/>
    </source>
</evidence>
<evidence type="ECO:0000256" key="6">
    <source>
        <dbReference type="SAM" id="Phobius"/>
    </source>
</evidence>
<dbReference type="SUPFAM" id="SSF103473">
    <property type="entry name" value="MFS general substrate transporter"/>
    <property type="match status" value="1"/>
</dbReference>
<keyword evidence="8" id="KW-1185">Reference proteome</keyword>
<evidence type="ECO:0000256" key="4">
    <source>
        <dbReference type="ARBA" id="ARBA00022989"/>
    </source>
</evidence>
<reference evidence="7" key="1">
    <citation type="submission" date="2023-06" db="EMBL/GenBank/DDBJ databases">
        <title>Sysu t00039.</title>
        <authorList>
            <person name="Gao L."/>
            <person name="Fang B.-Z."/>
            <person name="Li W.-J."/>
        </authorList>
    </citation>
    <scope>NUCLEOTIDE SEQUENCE</scope>
    <source>
        <strain evidence="7">SYSU T00039</strain>
    </source>
</reference>
<dbReference type="InterPro" id="IPR011701">
    <property type="entry name" value="MFS"/>
</dbReference>
<feature type="transmembrane region" description="Helical" evidence="6">
    <location>
        <begin position="353"/>
        <end position="376"/>
    </location>
</feature>
<protein>
    <submittedName>
        <fullName evidence="7">Nitrate/nitrite transporter</fullName>
    </submittedName>
</protein>
<accession>A0AAW7M166</accession>
<dbReference type="PANTHER" id="PTHR23515">
    <property type="entry name" value="HIGH-AFFINITY NITRATE TRANSPORTER 2.3"/>
    <property type="match status" value="1"/>
</dbReference>
<feature type="transmembrane region" description="Helical" evidence="6">
    <location>
        <begin position="209"/>
        <end position="240"/>
    </location>
</feature>
<dbReference type="GO" id="GO:0016020">
    <property type="term" value="C:membrane"/>
    <property type="evidence" value="ECO:0007669"/>
    <property type="project" value="UniProtKB-SubCell"/>
</dbReference>
<organism evidence="7 8">
    <name type="scientific">Demequina lignilytica</name>
    <dbReference type="NCBI Taxonomy" id="3051663"/>
    <lineage>
        <taxon>Bacteria</taxon>
        <taxon>Bacillati</taxon>
        <taxon>Actinomycetota</taxon>
        <taxon>Actinomycetes</taxon>
        <taxon>Micrococcales</taxon>
        <taxon>Demequinaceae</taxon>
        <taxon>Demequina</taxon>
    </lineage>
</organism>
<name>A0AAW7M166_9MICO</name>
<comment type="caution">
    <text evidence="7">The sequence shown here is derived from an EMBL/GenBank/DDBJ whole genome shotgun (WGS) entry which is preliminary data.</text>
</comment>
<feature type="transmembrane region" description="Helical" evidence="6">
    <location>
        <begin position="294"/>
        <end position="314"/>
    </location>
</feature>
<evidence type="ECO:0000256" key="5">
    <source>
        <dbReference type="ARBA" id="ARBA00023136"/>
    </source>
</evidence>
<feature type="transmembrane region" description="Helical" evidence="6">
    <location>
        <begin position="186"/>
        <end position="203"/>
    </location>
</feature>
<evidence type="ECO:0000256" key="1">
    <source>
        <dbReference type="ARBA" id="ARBA00004141"/>
    </source>
</evidence>